<evidence type="ECO:0000313" key="9">
    <source>
        <dbReference type="Proteomes" id="UP001159427"/>
    </source>
</evidence>
<dbReference type="InterPro" id="IPR000719">
    <property type="entry name" value="Prot_kinase_dom"/>
</dbReference>
<feature type="domain" description="Protein kinase" evidence="7">
    <location>
        <begin position="12"/>
        <end position="271"/>
    </location>
</feature>
<evidence type="ECO:0000259" key="7">
    <source>
        <dbReference type="PROSITE" id="PS50011"/>
    </source>
</evidence>
<keyword evidence="9" id="KW-1185">Reference proteome</keyword>
<name>A0ABN8MHF7_9CNID</name>
<protein>
    <recommendedName>
        <fullName evidence="7">Protein kinase domain-containing protein</fullName>
    </recommendedName>
</protein>
<dbReference type="PANTHER" id="PTHR24342">
    <property type="entry name" value="SERINE/THREONINE-PROTEIN KINASE 17"/>
    <property type="match status" value="1"/>
</dbReference>
<keyword evidence="5 6" id="KW-0067">ATP-binding</keyword>
<accession>A0ABN8MHF7</accession>
<dbReference type="InterPro" id="IPR017441">
    <property type="entry name" value="Protein_kinase_ATP_BS"/>
</dbReference>
<evidence type="ECO:0000256" key="2">
    <source>
        <dbReference type="ARBA" id="ARBA00022679"/>
    </source>
</evidence>
<dbReference type="InterPro" id="IPR008266">
    <property type="entry name" value="Tyr_kinase_AS"/>
</dbReference>
<keyword evidence="1" id="KW-0723">Serine/threonine-protein kinase</keyword>
<keyword evidence="4" id="KW-0418">Kinase</keyword>
<evidence type="ECO:0000313" key="8">
    <source>
        <dbReference type="EMBL" id="CAH3027991.1"/>
    </source>
</evidence>
<sequence length="327" mass="37231">MELVKENPEKYYAFGEEIGRGKYAVIKTCSAKKTEKKLVAKLIKYESETEKNAKQEFDIMKTFKHDKLLMAKDGYIVQKYVVILMDQVEGKDVLEFLGGRSKASEEDASLIIAQLIEALTYLHKQNIVHLDIRPANILMSKDFKLTLIDYGNARRIKSPEGQLVDAVGVTEFTAPEVLNFELTHWGADMWSVGILLYILLSATLPFTVEDADDDEDVDEKVAAKVRAANVVMPTNLFRNTTEEAENLIKKLLVRQPERRPNAATCLDDPWLSPLLTQKRKSSEIPAFKFQALNEKLKKAEEDEMVIASCVLRSFEEETYESPEEEEE</sequence>
<evidence type="ECO:0000256" key="1">
    <source>
        <dbReference type="ARBA" id="ARBA00022527"/>
    </source>
</evidence>
<dbReference type="InterPro" id="IPR011009">
    <property type="entry name" value="Kinase-like_dom_sf"/>
</dbReference>
<feature type="binding site" evidence="6">
    <location>
        <position position="41"/>
    </location>
    <ligand>
        <name>ATP</name>
        <dbReference type="ChEBI" id="CHEBI:30616"/>
    </ligand>
</feature>
<reference evidence="8 9" key="1">
    <citation type="submission" date="2022-05" db="EMBL/GenBank/DDBJ databases">
        <authorList>
            <consortium name="Genoscope - CEA"/>
            <person name="William W."/>
        </authorList>
    </citation>
    <scope>NUCLEOTIDE SEQUENCE [LARGE SCALE GENOMIC DNA]</scope>
</reference>
<proteinExistence type="predicted"/>
<keyword evidence="2" id="KW-0808">Transferase</keyword>
<comment type="caution">
    <text evidence="8">The sequence shown here is derived from an EMBL/GenBank/DDBJ whole genome shotgun (WGS) entry which is preliminary data.</text>
</comment>
<dbReference type="Pfam" id="PF00069">
    <property type="entry name" value="Pkinase"/>
    <property type="match status" value="1"/>
</dbReference>
<dbReference type="PROSITE" id="PS00107">
    <property type="entry name" value="PROTEIN_KINASE_ATP"/>
    <property type="match status" value="1"/>
</dbReference>
<evidence type="ECO:0000256" key="3">
    <source>
        <dbReference type="ARBA" id="ARBA00022741"/>
    </source>
</evidence>
<dbReference type="SUPFAM" id="SSF56112">
    <property type="entry name" value="Protein kinase-like (PK-like)"/>
    <property type="match status" value="1"/>
</dbReference>
<gene>
    <name evidence="8" type="ORF">PEVE_00032880</name>
</gene>
<keyword evidence="3 6" id="KW-0547">Nucleotide-binding</keyword>
<evidence type="ECO:0000256" key="4">
    <source>
        <dbReference type="ARBA" id="ARBA00022777"/>
    </source>
</evidence>
<dbReference type="EMBL" id="CALNXI010000483">
    <property type="protein sequence ID" value="CAH3027991.1"/>
    <property type="molecule type" value="Genomic_DNA"/>
</dbReference>
<evidence type="ECO:0000256" key="6">
    <source>
        <dbReference type="PROSITE-ProRule" id="PRU10141"/>
    </source>
</evidence>
<dbReference type="PROSITE" id="PS50011">
    <property type="entry name" value="PROTEIN_KINASE_DOM"/>
    <property type="match status" value="1"/>
</dbReference>
<dbReference type="Gene3D" id="3.30.200.20">
    <property type="entry name" value="Phosphorylase Kinase, domain 1"/>
    <property type="match status" value="1"/>
</dbReference>
<organism evidence="8 9">
    <name type="scientific">Porites evermanni</name>
    <dbReference type="NCBI Taxonomy" id="104178"/>
    <lineage>
        <taxon>Eukaryota</taxon>
        <taxon>Metazoa</taxon>
        <taxon>Cnidaria</taxon>
        <taxon>Anthozoa</taxon>
        <taxon>Hexacorallia</taxon>
        <taxon>Scleractinia</taxon>
        <taxon>Fungiina</taxon>
        <taxon>Poritidae</taxon>
        <taxon>Porites</taxon>
    </lineage>
</organism>
<dbReference type="PROSITE" id="PS00109">
    <property type="entry name" value="PROTEIN_KINASE_TYR"/>
    <property type="match status" value="1"/>
</dbReference>
<evidence type="ECO:0000256" key="5">
    <source>
        <dbReference type="ARBA" id="ARBA00022840"/>
    </source>
</evidence>
<dbReference type="Proteomes" id="UP001159427">
    <property type="component" value="Unassembled WGS sequence"/>
</dbReference>
<dbReference type="Gene3D" id="1.10.510.10">
    <property type="entry name" value="Transferase(Phosphotransferase) domain 1"/>
    <property type="match status" value="1"/>
</dbReference>
<dbReference type="PANTHER" id="PTHR24342:SF14">
    <property type="entry name" value="DEATH-ASSOCIATED PROTEIN KINASE DAPK-1"/>
    <property type="match status" value="1"/>
</dbReference>